<feature type="chain" id="PRO_5038503359" evidence="1">
    <location>
        <begin position="22"/>
        <end position="1422"/>
    </location>
</feature>
<accession>A0A9D1E055</accession>
<reference evidence="3" key="1">
    <citation type="submission" date="2020-10" db="EMBL/GenBank/DDBJ databases">
        <authorList>
            <person name="Gilroy R."/>
        </authorList>
    </citation>
    <scope>NUCLEOTIDE SEQUENCE</scope>
    <source>
        <strain evidence="3">ChiHjej13B12-12457</strain>
    </source>
</reference>
<dbReference type="InterPro" id="IPR003961">
    <property type="entry name" value="FN3_dom"/>
</dbReference>
<dbReference type="InterPro" id="IPR033427">
    <property type="entry name" value="DUF5123"/>
</dbReference>
<dbReference type="EMBL" id="DVHI01000025">
    <property type="protein sequence ID" value="HIR62202.1"/>
    <property type="molecule type" value="Genomic_DNA"/>
</dbReference>
<dbReference type="SUPFAM" id="SSF49265">
    <property type="entry name" value="Fibronectin type III"/>
    <property type="match status" value="1"/>
</dbReference>
<dbReference type="InterPro" id="IPR006626">
    <property type="entry name" value="PbH1"/>
</dbReference>
<comment type="caution">
    <text evidence="3">The sequence shown here is derived from an EMBL/GenBank/DDBJ whole genome shotgun (WGS) entry which is preliminary data.</text>
</comment>
<dbReference type="Gene3D" id="2.60.40.10">
    <property type="entry name" value="Immunoglobulins"/>
    <property type="match status" value="2"/>
</dbReference>
<keyword evidence="1" id="KW-0732">Signal</keyword>
<dbReference type="Pfam" id="PF16318">
    <property type="entry name" value="DUF4957"/>
    <property type="match status" value="2"/>
</dbReference>
<dbReference type="SMART" id="SM00710">
    <property type="entry name" value="PbH1"/>
    <property type="match status" value="9"/>
</dbReference>
<feature type="domain" description="Fibronectin type-III" evidence="2">
    <location>
        <begin position="144"/>
        <end position="241"/>
    </location>
</feature>
<dbReference type="SUPFAM" id="SSF51126">
    <property type="entry name" value="Pectin lyase-like"/>
    <property type="match status" value="3"/>
</dbReference>
<feature type="signal peptide" evidence="1">
    <location>
        <begin position="1"/>
        <end position="21"/>
    </location>
</feature>
<gene>
    <name evidence="3" type="ORF">IAC94_01590</name>
</gene>
<dbReference type="InterPro" id="IPR011050">
    <property type="entry name" value="Pectin_lyase_fold/virulence"/>
</dbReference>
<dbReference type="InterPro" id="IPR032530">
    <property type="entry name" value="DUF4957"/>
</dbReference>
<reference evidence="3" key="2">
    <citation type="journal article" date="2021" name="PeerJ">
        <title>Extensive microbial diversity within the chicken gut microbiome revealed by metagenomics and culture.</title>
        <authorList>
            <person name="Gilroy R."/>
            <person name="Ravi A."/>
            <person name="Getino M."/>
            <person name="Pursley I."/>
            <person name="Horton D.L."/>
            <person name="Alikhan N.F."/>
            <person name="Baker D."/>
            <person name="Gharbi K."/>
            <person name="Hall N."/>
            <person name="Watson M."/>
            <person name="Adriaenssens E.M."/>
            <person name="Foster-Nyarko E."/>
            <person name="Jarju S."/>
            <person name="Secka A."/>
            <person name="Antonio M."/>
            <person name="Oren A."/>
            <person name="Chaudhuri R.R."/>
            <person name="La Ragione R."/>
            <person name="Hildebrand F."/>
            <person name="Pallen M.J."/>
        </authorList>
    </citation>
    <scope>NUCLEOTIDE SEQUENCE</scope>
    <source>
        <strain evidence="3">ChiHjej13B12-12457</strain>
    </source>
</reference>
<dbReference type="Pfam" id="PF00041">
    <property type="entry name" value="fn3"/>
    <property type="match status" value="1"/>
</dbReference>
<protein>
    <submittedName>
        <fullName evidence="3">DUF5123 domain-containing protein</fullName>
    </submittedName>
</protein>
<dbReference type="Proteomes" id="UP000886744">
    <property type="component" value="Unassembled WGS sequence"/>
</dbReference>
<evidence type="ECO:0000313" key="3">
    <source>
        <dbReference type="EMBL" id="HIR62202.1"/>
    </source>
</evidence>
<dbReference type="PROSITE" id="PS50853">
    <property type="entry name" value="FN3"/>
    <property type="match status" value="1"/>
</dbReference>
<evidence type="ECO:0000313" key="4">
    <source>
        <dbReference type="Proteomes" id="UP000886744"/>
    </source>
</evidence>
<evidence type="ECO:0000259" key="2">
    <source>
        <dbReference type="PROSITE" id="PS50853"/>
    </source>
</evidence>
<proteinExistence type="predicted"/>
<dbReference type="InterPro" id="IPR013783">
    <property type="entry name" value="Ig-like_fold"/>
</dbReference>
<dbReference type="InterPro" id="IPR036116">
    <property type="entry name" value="FN3_sf"/>
</dbReference>
<dbReference type="Pfam" id="PF17161">
    <property type="entry name" value="DUF5123"/>
    <property type="match status" value="1"/>
</dbReference>
<dbReference type="Gene3D" id="2.160.20.10">
    <property type="entry name" value="Single-stranded right-handed beta-helix, Pectin lyase-like"/>
    <property type="match status" value="3"/>
</dbReference>
<dbReference type="CDD" id="cd00063">
    <property type="entry name" value="FN3"/>
    <property type="match status" value="1"/>
</dbReference>
<organism evidence="3 4">
    <name type="scientific">Candidatus Coprenecus avistercoris</name>
    <dbReference type="NCBI Taxonomy" id="2840730"/>
    <lineage>
        <taxon>Bacteria</taxon>
        <taxon>Pseudomonadati</taxon>
        <taxon>Bacteroidota</taxon>
        <taxon>Bacteroidia</taxon>
        <taxon>Bacteroidales</taxon>
        <taxon>Rikenellaceae</taxon>
        <taxon>Rikenellaceae incertae sedis</taxon>
        <taxon>Candidatus Coprenecus</taxon>
    </lineage>
</organism>
<dbReference type="SMART" id="SM00060">
    <property type="entry name" value="FN3"/>
    <property type="match status" value="3"/>
</dbReference>
<name>A0A9D1E055_9BACT</name>
<evidence type="ECO:0000256" key="1">
    <source>
        <dbReference type="SAM" id="SignalP"/>
    </source>
</evidence>
<sequence length="1422" mass="149226">MKKLFKNIIFAAMLVMGGIYVSCTSVTDEITELSLTRCLEPLNLDYTISNGDSVIFSWDLVTGSDKFALQIAKDSCAFTNAEGKLYANVVKDLSVTADQVPYGVQLDPDQIYYFRVQAQVSDNSKDFSKWSVFVDSIATYAVRSNLNPVATERTSNSITISWSTEDPDPTVTHVLCTSRDGETVRVDISDPATNTATISGLKASTNYTVGIYFMSANRGELSLYTMPAFDGSEAVVTTLADLQAAFANKAPKVRLTMDGSPYELGQVDLLGDMEIYGDEAADGTRPVILGEVHINTASLDHFYSEGVEWNGNESEFGFAIQLKNGGGLSDVQIGSITFKNSTLTGYSKGIMYEWGQGMTLGGYTVDGCTIYDIPGSGGDGFDLRQATTTLGNLTIQNSTIYNSFRTFIRLDADVKVSGAISLKNNTIMGISTVDNSTNNRGIIGIRATDAAGKVSVTDNIFLNMTDFSTMISASDANLDASQMTFAGNYYYNVAETFFTEKCPETSATAGGGSVLGSDPCFNSEGFIFNLTNANVISAGAGDPRWRVAYVEPPIDNELLMIEGAKTWDLSDASIFSGEMKVTQVKDQLRFIASELNTILLEDGLIKFTAAAEVNPAGAPTAGGLEFLVDKPGSVLIKTADYDDFSGNHVAVALNGTVKGGAATNVNNGNVQKIIVTDIAEQASIYLYASGPIAIESLAWSNDTTQVNTALPTPENVTAAPAAMIQGEATDIVVTWDEVENAGSYSVSFNNGASETVDGTTFTVPASQTGFLQPGSYSIKVFANPAEGDIYNTQSSAGYASFAVLAGGGQGGGTTVATADELFSALSAGVGNITLEAGTYDFTSLSATGLSEDGVYTVVSDLSLTADGDVNVIGAFKLGAGAGEITLDGISFSGNSEAIGNFFEDVEGETAAKSVTIRNCEIYGYGKSIIYVSKEGSSIGSVEFTGNDIHNMGTGQGSFDMRKGSVGSVTIQGNAIHDGSRDIVRADADVTGMSSMVIANNTFANITGGNSNGFARVRATVAGGITISNNLFLNMMSENYPFVHDNTVSTNTVNLANNYFFGYHEEWFSDMDEATATANGGAVLPSSPVANLDGGDYTLTNAVLMAKGIGAPAMNPQADMPSSSSIEVNSIDELVNAMASGANDLTLNAGTYDFRGTASEDGVYTATSDLSLRGNGDVTVIGAIKLGAGLNSLYLSGIHFDGAAQAIGNFLEDVEGETAAASVSVRNCEISGYAKSIIYVSKEGSSVGAVEFAGNLIHDMGTGQGSFDIRKGAATSLTVMNNTIYNGSRDIFRIDADVAGVNSVVVSNNTFYNITGGNSNGFARIRATVAGGITISNNIFVDMLSSNYPFVHTNTTDTNTVSVAGNFFYNFHEEWFSDMDEATATANGGAVLTASPVADAANGDFTVTDATVKAAGAGDGRWL</sequence>
<dbReference type="InterPro" id="IPR012334">
    <property type="entry name" value="Pectin_lyas_fold"/>
</dbReference>